<evidence type="ECO:0000313" key="1">
    <source>
        <dbReference type="EMBL" id="OUP31794.1"/>
    </source>
</evidence>
<organism evidence="1 2">
    <name type="scientific">Bacteroides clarus</name>
    <dbReference type="NCBI Taxonomy" id="626929"/>
    <lineage>
        <taxon>Bacteria</taxon>
        <taxon>Pseudomonadati</taxon>
        <taxon>Bacteroidota</taxon>
        <taxon>Bacteroidia</taxon>
        <taxon>Bacteroidales</taxon>
        <taxon>Bacteroidaceae</taxon>
        <taxon>Bacteroides</taxon>
    </lineage>
</organism>
<dbReference type="InterPro" id="IPR026349">
    <property type="entry name" value="CHP04255"/>
</dbReference>
<sequence>MAKMWPKLSKPPVEVALFQLKFEMGNTALSDFLKCDSQLSKYFPKRNDTIEASINLPSSSIPLGVSKISGTSNAKMVNYVYYSEDQKCKLTIGEGSLTYTDERDYIGWDEFERVVCQYLMVFAPILEKHIITRISIRFINQFVLDEFEDPTVYFKTIISSAENGVPYPLIKYGFRLMLDIKEGVYSIVNQNLDKTPEKYLYIFDIDVLNKSNLIFDISSIQSVLQELREVKNDIFFSNVTDKIIELCN</sequence>
<evidence type="ECO:0008006" key="3">
    <source>
        <dbReference type="Google" id="ProtNLM"/>
    </source>
</evidence>
<accession>A0A1Y4JH16</accession>
<reference evidence="2" key="1">
    <citation type="submission" date="2017-04" db="EMBL/GenBank/DDBJ databases">
        <title>Function of individual gut microbiota members based on whole genome sequencing of pure cultures obtained from chicken caecum.</title>
        <authorList>
            <person name="Medvecky M."/>
            <person name="Cejkova D."/>
            <person name="Polansky O."/>
            <person name="Karasova D."/>
            <person name="Kubasova T."/>
            <person name="Cizek A."/>
            <person name="Rychlik I."/>
        </authorList>
    </citation>
    <scope>NUCLEOTIDE SEQUENCE [LARGE SCALE GENOMIC DNA]</scope>
    <source>
        <strain evidence="2">An189</strain>
    </source>
</reference>
<gene>
    <name evidence="1" type="ORF">B5F24_16315</name>
</gene>
<dbReference type="RefSeq" id="WP_087413595.1">
    <property type="nucleotide sequence ID" value="NZ_NFKE01000018.1"/>
</dbReference>
<dbReference type="Proteomes" id="UP000196587">
    <property type="component" value="Unassembled WGS sequence"/>
</dbReference>
<protein>
    <recommendedName>
        <fullName evidence="3">TIGR04255 family protein</fullName>
    </recommendedName>
</protein>
<evidence type="ECO:0000313" key="2">
    <source>
        <dbReference type="Proteomes" id="UP000196587"/>
    </source>
</evidence>
<proteinExistence type="predicted"/>
<comment type="caution">
    <text evidence="1">The sequence shown here is derived from an EMBL/GenBank/DDBJ whole genome shotgun (WGS) entry which is preliminary data.</text>
</comment>
<name>A0A1Y4JH16_9BACE</name>
<dbReference type="AlphaFoldDB" id="A0A1Y4JH16"/>
<dbReference type="EMBL" id="NFKE01000018">
    <property type="protein sequence ID" value="OUP31794.1"/>
    <property type="molecule type" value="Genomic_DNA"/>
</dbReference>
<dbReference type="NCBIfam" id="TIGR04255">
    <property type="entry name" value="sporadTIGR04255"/>
    <property type="match status" value="1"/>
</dbReference>